<dbReference type="InterPro" id="IPR000192">
    <property type="entry name" value="Aminotrans_V_dom"/>
</dbReference>
<dbReference type="GO" id="GO:0031071">
    <property type="term" value="F:cysteine desulfurase activity"/>
    <property type="evidence" value="ECO:0007669"/>
    <property type="project" value="UniProtKB-EC"/>
</dbReference>
<name>A0A0G1MFG4_9BACT</name>
<evidence type="ECO:0000256" key="8">
    <source>
        <dbReference type="ARBA" id="ARBA00050776"/>
    </source>
</evidence>
<evidence type="ECO:0000256" key="1">
    <source>
        <dbReference type="ARBA" id="ARBA00001933"/>
    </source>
</evidence>
<evidence type="ECO:0000313" key="11">
    <source>
        <dbReference type="Proteomes" id="UP000033999"/>
    </source>
</evidence>
<evidence type="ECO:0000256" key="5">
    <source>
        <dbReference type="ARBA" id="ARBA00022898"/>
    </source>
</evidence>
<dbReference type="InterPro" id="IPR015422">
    <property type="entry name" value="PyrdxlP-dep_Trfase_small"/>
</dbReference>
<dbReference type="Pfam" id="PF00266">
    <property type="entry name" value="Aminotran_5"/>
    <property type="match status" value="1"/>
</dbReference>
<dbReference type="Gene3D" id="3.90.1150.10">
    <property type="entry name" value="Aspartate Aminotransferase, domain 1"/>
    <property type="match status" value="1"/>
</dbReference>
<dbReference type="PIRSF" id="PIRSF005572">
    <property type="entry name" value="NifS"/>
    <property type="match status" value="1"/>
</dbReference>
<keyword evidence="5" id="KW-0663">Pyridoxal phosphate</keyword>
<evidence type="ECO:0000259" key="9">
    <source>
        <dbReference type="Pfam" id="PF00266"/>
    </source>
</evidence>
<dbReference type="AlphaFoldDB" id="A0A0G1MFG4"/>
<comment type="caution">
    <text evidence="10">The sequence shown here is derived from an EMBL/GenBank/DDBJ whole genome shotgun (WGS) entry which is preliminary data.</text>
</comment>
<dbReference type="Gene3D" id="1.10.260.50">
    <property type="match status" value="1"/>
</dbReference>
<keyword evidence="7" id="KW-0411">Iron-sulfur</keyword>
<dbReference type="GO" id="GO:0046872">
    <property type="term" value="F:metal ion binding"/>
    <property type="evidence" value="ECO:0007669"/>
    <property type="project" value="UniProtKB-KW"/>
</dbReference>
<keyword evidence="3" id="KW-0808">Transferase</keyword>
<comment type="similarity">
    <text evidence="2">Belongs to the class-V pyridoxal-phosphate-dependent aminotransferase family. NifS/IscS subfamily.</text>
</comment>
<gene>
    <name evidence="10" type="ORF">UX10_C0021G0018</name>
</gene>
<accession>A0A0G1MFG4</accession>
<dbReference type="Proteomes" id="UP000033999">
    <property type="component" value="Unassembled WGS sequence"/>
</dbReference>
<dbReference type="PANTHER" id="PTHR11601:SF34">
    <property type="entry name" value="CYSTEINE DESULFURASE"/>
    <property type="match status" value="1"/>
</dbReference>
<dbReference type="PATRIC" id="fig|1619041.3.peg.653"/>
<keyword evidence="6" id="KW-0408">Iron</keyword>
<dbReference type="EMBL" id="LCKX01000021">
    <property type="protein sequence ID" value="KKU06842.1"/>
    <property type="molecule type" value="Genomic_DNA"/>
</dbReference>
<dbReference type="InterPro" id="IPR015424">
    <property type="entry name" value="PyrdxlP-dep_Trfase"/>
</dbReference>
<dbReference type="InterPro" id="IPR015421">
    <property type="entry name" value="PyrdxlP-dep_Trfase_major"/>
</dbReference>
<dbReference type="GO" id="GO:0051536">
    <property type="term" value="F:iron-sulfur cluster binding"/>
    <property type="evidence" value="ECO:0007669"/>
    <property type="project" value="UniProtKB-KW"/>
</dbReference>
<dbReference type="SUPFAM" id="SSF53383">
    <property type="entry name" value="PLP-dependent transferases"/>
    <property type="match status" value="1"/>
</dbReference>
<dbReference type="PANTHER" id="PTHR11601">
    <property type="entry name" value="CYSTEINE DESULFURYLASE FAMILY MEMBER"/>
    <property type="match status" value="1"/>
</dbReference>
<evidence type="ECO:0000256" key="2">
    <source>
        <dbReference type="ARBA" id="ARBA00006490"/>
    </source>
</evidence>
<reference evidence="10 11" key="1">
    <citation type="journal article" date="2015" name="Nature">
        <title>rRNA introns, odd ribosomes, and small enigmatic genomes across a large radiation of phyla.</title>
        <authorList>
            <person name="Brown C.T."/>
            <person name="Hug L.A."/>
            <person name="Thomas B.C."/>
            <person name="Sharon I."/>
            <person name="Castelle C.J."/>
            <person name="Singh A."/>
            <person name="Wilkins M.J."/>
            <person name="Williams K.H."/>
            <person name="Banfield J.F."/>
        </authorList>
    </citation>
    <scope>NUCLEOTIDE SEQUENCE [LARGE SCALE GENOMIC DNA]</scope>
</reference>
<proteinExistence type="inferred from homology"/>
<evidence type="ECO:0000256" key="7">
    <source>
        <dbReference type="ARBA" id="ARBA00023014"/>
    </source>
</evidence>
<dbReference type="InterPro" id="IPR016454">
    <property type="entry name" value="Cysteine_dSase"/>
</dbReference>
<organism evidence="10 11">
    <name type="scientific">Candidatus Magasanikbacteria bacterium GW2011_GWA2_45_39</name>
    <dbReference type="NCBI Taxonomy" id="1619041"/>
    <lineage>
        <taxon>Bacteria</taxon>
        <taxon>Candidatus Magasanikiibacteriota</taxon>
    </lineage>
</organism>
<feature type="domain" description="Aminotransferase class V" evidence="9">
    <location>
        <begin position="4"/>
        <end position="376"/>
    </location>
</feature>
<evidence type="ECO:0000256" key="6">
    <source>
        <dbReference type="ARBA" id="ARBA00023004"/>
    </source>
</evidence>
<protein>
    <submittedName>
        <fullName evidence="10">Cysteine desulfurase</fullName>
    </submittedName>
</protein>
<comment type="catalytic activity">
    <reaction evidence="8">
        <text>(sulfur carrier)-H + L-cysteine = (sulfur carrier)-SH + L-alanine</text>
        <dbReference type="Rhea" id="RHEA:43892"/>
        <dbReference type="Rhea" id="RHEA-COMP:14737"/>
        <dbReference type="Rhea" id="RHEA-COMP:14739"/>
        <dbReference type="ChEBI" id="CHEBI:29917"/>
        <dbReference type="ChEBI" id="CHEBI:35235"/>
        <dbReference type="ChEBI" id="CHEBI:57972"/>
        <dbReference type="ChEBI" id="CHEBI:64428"/>
        <dbReference type="EC" id="2.8.1.7"/>
    </reaction>
</comment>
<evidence type="ECO:0000256" key="3">
    <source>
        <dbReference type="ARBA" id="ARBA00022679"/>
    </source>
</evidence>
<comment type="cofactor">
    <cofactor evidence="1">
        <name>pyridoxal 5'-phosphate</name>
        <dbReference type="ChEBI" id="CHEBI:597326"/>
    </cofactor>
</comment>
<evidence type="ECO:0000313" key="10">
    <source>
        <dbReference type="EMBL" id="KKU06842.1"/>
    </source>
</evidence>
<evidence type="ECO:0000256" key="4">
    <source>
        <dbReference type="ARBA" id="ARBA00022723"/>
    </source>
</evidence>
<dbReference type="Gene3D" id="3.40.640.10">
    <property type="entry name" value="Type I PLP-dependent aspartate aminotransferase-like (Major domain)"/>
    <property type="match status" value="1"/>
</dbReference>
<sequence length="389" mass="41825">MQRIYLDHAAATPVDKEVVELVARVSTSAWANPSSIHAQGLRAAKYIKDARERVAQFLSCQSEEVIFTASGTEANNLALFGLTRAHKKEGKRILISALEHESVRACAGRLAKEGFIVETVPVNKSGELSVSEVEKRLTKSTIMVSLMAVNNEIGTVLPIAEIGKMLLKNNKERHTHGLPRILFHTDACQAAALFPLNVNTLHVDALTLNGSKIYGPKGVGALYLRRGTKIEPLVYGGGQEQGMQSGTENTPGIAGFGLAIECAEKICEKEFDRLNHLRAVCIKRLSVAFPKIQINGSATSYAPHILNITLNGLDAEAAVVYLSGKGIDVASGSACVQKSAKQSPTLKAIGLSAGEMKSTLRVSFGRTTTTDNITKFVTTLKSISSFIRL</sequence>
<keyword evidence="4" id="KW-0479">Metal-binding</keyword>